<dbReference type="Pfam" id="PF12783">
    <property type="entry name" value="Sec7-like_HUS"/>
    <property type="match status" value="1"/>
</dbReference>
<reference evidence="3 4" key="1">
    <citation type="submission" date="2024-02" db="EMBL/GenBank/DDBJ databases">
        <authorList>
            <person name="Vignale AGUSTIN F."/>
            <person name="Sosa J E."/>
            <person name="Modenutti C."/>
        </authorList>
    </citation>
    <scope>NUCLEOTIDE SEQUENCE [LARGE SCALE GENOMIC DNA]</scope>
</reference>
<organism evidence="3 4">
    <name type="scientific">Ilex paraguariensis</name>
    <name type="common">yerba mate</name>
    <dbReference type="NCBI Taxonomy" id="185542"/>
    <lineage>
        <taxon>Eukaryota</taxon>
        <taxon>Viridiplantae</taxon>
        <taxon>Streptophyta</taxon>
        <taxon>Embryophyta</taxon>
        <taxon>Tracheophyta</taxon>
        <taxon>Spermatophyta</taxon>
        <taxon>Magnoliopsida</taxon>
        <taxon>eudicotyledons</taxon>
        <taxon>Gunneridae</taxon>
        <taxon>Pentapetalae</taxon>
        <taxon>asterids</taxon>
        <taxon>campanulids</taxon>
        <taxon>Aquifoliales</taxon>
        <taxon>Aquifoliaceae</taxon>
        <taxon>Ilex</taxon>
    </lineage>
</organism>
<dbReference type="PANTHER" id="PTHR10663:SF388">
    <property type="entry name" value="GOLGI-SPECIFIC BREFELDIN A-RESISTANCE GUANINE NUCLEOTIDE EXCHANGE FACTOR 1"/>
    <property type="match status" value="1"/>
</dbReference>
<dbReference type="Proteomes" id="UP001642360">
    <property type="component" value="Unassembled WGS sequence"/>
</dbReference>
<comment type="caution">
    <text evidence="3">The sequence shown here is derived from an EMBL/GenBank/DDBJ whole genome shotgun (WGS) entry which is preliminary data.</text>
</comment>
<dbReference type="PANTHER" id="PTHR10663">
    <property type="entry name" value="GUANYL-NUCLEOTIDE EXCHANGE FACTOR"/>
    <property type="match status" value="1"/>
</dbReference>
<accession>A0ABC8UBV5</accession>
<dbReference type="EMBL" id="CAUOFW020007157">
    <property type="protein sequence ID" value="CAK9177764.1"/>
    <property type="molecule type" value="Genomic_DNA"/>
</dbReference>
<feature type="domain" description="Mon2/Sec7/BIG1-like HUS" evidence="2">
    <location>
        <begin position="3"/>
        <end position="90"/>
    </location>
</feature>
<proteinExistence type="predicted"/>
<dbReference type="GO" id="GO:0005085">
    <property type="term" value="F:guanyl-nucleotide exchange factor activity"/>
    <property type="evidence" value="ECO:0007669"/>
    <property type="project" value="UniProtKB-KW"/>
</dbReference>
<dbReference type="AlphaFoldDB" id="A0ABC8UBV5"/>
<protein>
    <recommendedName>
        <fullName evidence="2">Mon2/Sec7/BIG1-like HUS domain-containing protein</fullName>
    </recommendedName>
</protein>
<gene>
    <name evidence="3" type="ORF">ILEXP_LOCUS47685</name>
</gene>
<sequence length="187" mass="21178">MQFGLSTSPLIFSMVCSIVLSLYHHLRSQLKLQFESFFSCVILRLAQGCYGASYQQQEVAMEALVDFCRQKAFVVEMYANLDCDITCGNVFEDLANILSKSAFPVNCPLSAMHILALDGMAERISNGLVSSEQGSISLEEYTPFWMVKCDNYSDPDHWVPFVCRRKDTKRRLMIGADQFNRGSQQRA</sequence>
<evidence type="ECO:0000313" key="3">
    <source>
        <dbReference type="EMBL" id="CAK9177764.1"/>
    </source>
</evidence>
<dbReference type="InterPro" id="IPR032691">
    <property type="entry name" value="Mon2/Sec7/BIG1-like_HUS"/>
</dbReference>
<evidence type="ECO:0000259" key="2">
    <source>
        <dbReference type="Pfam" id="PF12783"/>
    </source>
</evidence>
<evidence type="ECO:0000313" key="4">
    <source>
        <dbReference type="Proteomes" id="UP001642360"/>
    </source>
</evidence>
<keyword evidence="4" id="KW-1185">Reference proteome</keyword>
<name>A0ABC8UBV5_9AQUA</name>
<keyword evidence="1" id="KW-0344">Guanine-nucleotide releasing factor</keyword>
<evidence type="ECO:0000256" key="1">
    <source>
        <dbReference type="ARBA" id="ARBA00022658"/>
    </source>
</evidence>